<dbReference type="InterPro" id="IPR051673">
    <property type="entry name" value="SSDNA_exonuclease_RecJ"/>
</dbReference>
<feature type="domain" description="DDH" evidence="6">
    <location>
        <begin position="79"/>
        <end position="231"/>
    </location>
</feature>
<proteinExistence type="inferred from homology"/>
<evidence type="ECO:0000256" key="1">
    <source>
        <dbReference type="ARBA" id="ARBA00005915"/>
    </source>
</evidence>
<dbReference type="NCBIfam" id="TIGR00644">
    <property type="entry name" value="recJ"/>
    <property type="match status" value="1"/>
</dbReference>
<evidence type="ECO:0000259" key="7">
    <source>
        <dbReference type="Pfam" id="PF02272"/>
    </source>
</evidence>
<dbReference type="InterPro" id="IPR003156">
    <property type="entry name" value="DHHA1_dom"/>
</dbReference>
<dbReference type="OrthoDB" id="9809852at2"/>
<sequence length="668" mass="74169">MYKKWKLYEPVPELAAFARKIGRDTTVAALLWHRGIRTREEAQLFLHPEQLPFCDPFQMRDMDKAVARIMRALEQGEHITVYGDYDVDGMTATSLLTRTLRKVGARVDFYIPDRMTEGYGLNRKALEAIAEHSDLLITVDCGIASVADVAAVQGASHLDIIITDHHLPGSALPPACAVLNPHRADCPYPDKDLAGVGVAFKLCQALDAKRRGAEWDGQSVFLDDLELVALGTVADIVPLRGENRRIVKQGMARMEATSLPGIAALVEVAGLKDKKITAGHLGFLLAPRLNAAGRIESARTGVALLTAEDRQTADKLALELDMLNTERREIEHKICETAEEELSGLDMAAEKAIVVAGKGWNPGVIGIAASRLVDKFYKPTIVLSIQEDGVCRGSCRSIEGLNMYEALSACKEHLLQFGGHAMAAGLSLREEELPAFREAFAAYAGAHLSEEDYEPKVSVEFEMMPEELTLDLVEELSLLEPYGMGNPKPYFGCRNVRGREAMAIGRDQTHLRFKLGTDEAPVTSLMWNRADLAPSVNRESLDIVYAPAINEWNGRRSLQCMVEDMSPAESERVFPDKELLRDVYRFLYGLQKMQGSIPFETAALAARFCQSFHHISLYTMGAALRIFQELGILRENLDENHYYLPPVQGKQGKMELEASPTYRRRKVI</sequence>
<name>A0A174BTQ9_9FIRM</name>
<keyword evidence="3" id="KW-0540">Nuclease</keyword>
<protein>
    <recommendedName>
        <fullName evidence="2">Single-stranded-DNA-specific exonuclease RecJ</fullName>
    </recommendedName>
</protein>
<evidence type="ECO:0000313" key="10">
    <source>
        <dbReference type="Proteomes" id="UP000095546"/>
    </source>
</evidence>
<dbReference type="Gene3D" id="3.10.310.30">
    <property type="match status" value="1"/>
</dbReference>
<evidence type="ECO:0000313" key="9">
    <source>
        <dbReference type="EMBL" id="CUO03055.1"/>
    </source>
</evidence>
<dbReference type="Gene3D" id="3.90.1640.30">
    <property type="match status" value="1"/>
</dbReference>
<organism evidence="9 10">
    <name type="scientific">Mitsuokella jalaludinii</name>
    <dbReference type="NCBI Taxonomy" id="187979"/>
    <lineage>
        <taxon>Bacteria</taxon>
        <taxon>Bacillati</taxon>
        <taxon>Bacillota</taxon>
        <taxon>Negativicutes</taxon>
        <taxon>Selenomonadales</taxon>
        <taxon>Selenomonadaceae</taxon>
        <taxon>Mitsuokella</taxon>
    </lineage>
</organism>
<dbReference type="GO" id="GO:0006281">
    <property type="term" value="P:DNA repair"/>
    <property type="evidence" value="ECO:0007669"/>
    <property type="project" value="InterPro"/>
</dbReference>
<gene>
    <name evidence="9" type="primary">recJ</name>
    <name evidence="9" type="ORF">ERS852385_01961</name>
</gene>
<dbReference type="PANTHER" id="PTHR30255:SF2">
    <property type="entry name" value="SINGLE-STRANDED-DNA-SPECIFIC EXONUCLEASE RECJ"/>
    <property type="match status" value="1"/>
</dbReference>
<dbReference type="InterPro" id="IPR001667">
    <property type="entry name" value="DDH_dom"/>
</dbReference>
<keyword evidence="5 9" id="KW-0269">Exonuclease</keyword>
<evidence type="ECO:0000259" key="8">
    <source>
        <dbReference type="Pfam" id="PF17768"/>
    </source>
</evidence>
<keyword evidence="4 9" id="KW-0378">Hydrolase</keyword>
<feature type="domain" description="DHHA1" evidence="7">
    <location>
        <begin position="352"/>
        <end position="444"/>
    </location>
</feature>
<dbReference type="STRING" id="187979.ERS852385_01961"/>
<dbReference type="InterPro" id="IPR041122">
    <property type="entry name" value="RecJ_OB"/>
</dbReference>
<evidence type="ECO:0000256" key="2">
    <source>
        <dbReference type="ARBA" id="ARBA00019841"/>
    </source>
</evidence>
<dbReference type="GO" id="GO:0006310">
    <property type="term" value="P:DNA recombination"/>
    <property type="evidence" value="ECO:0007669"/>
    <property type="project" value="InterPro"/>
</dbReference>
<feature type="domain" description="RecJ OB" evidence="8">
    <location>
        <begin position="460"/>
        <end position="564"/>
    </location>
</feature>
<dbReference type="SUPFAM" id="SSF64182">
    <property type="entry name" value="DHH phosphoesterases"/>
    <property type="match status" value="1"/>
</dbReference>
<dbReference type="Pfam" id="PF17768">
    <property type="entry name" value="RecJ_OB"/>
    <property type="match status" value="1"/>
</dbReference>
<accession>A0A174BTQ9</accession>
<dbReference type="EMBL" id="CYYU01000021">
    <property type="protein sequence ID" value="CUO03055.1"/>
    <property type="molecule type" value="Genomic_DNA"/>
</dbReference>
<dbReference type="PANTHER" id="PTHR30255">
    <property type="entry name" value="SINGLE-STRANDED-DNA-SPECIFIC EXONUCLEASE RECJ"/>
    <property type="match status" value="1"/>
</dbReference>
<dbReference type="InterPro" id="IPR038763">
    <property type="entry name" value="DHH_sf"/>
</dbReference>
<dbReference type="InterPro" id="IPR004610">
    <property type="entry name" value="RecJ"/>
</dbReference>
<dbReference type="Proteomes" id="UP000095546">
    <property type="component" value="Unassembled WGS sequence"/>
</dbReference>
<comment type="similarity">
    <text evidence="1">Belongs to the RecJ family.</text>
</comment>
<dbReference type="Pfam" id="PF02272">
    <property type="entry name" value="DHHA1"/>
    <property type="match status" value="1"/>
</dbReference>
<evidence type="ECO:0000256" key="5">
    <source>
        <dbReference type="ARBA" id="ARBA00022839"/>
    </source>
</evidence>
<dbReference type="eggNOG" id="COG0608">
    <property type="taxonomic scope" value="Bacteria"/>
</dbReference>
<dbReference type="GO" id="GO:0008409">
    <property type="term" value="F:5'-3' exonuclease activity"/>
    <property type="evidence" value="ECO:0007669"/>
    <property type="project" value="InterPro"/>
</dbReference>
<evidence type="ECO:0000256" key="3">
    <source>
        <dbReference type="ARBA" id="ARBA00022722"/>
    </source>
</evidence>
<dbReference type="RefSeq" id="WP_055162635.1">
    <property type="nucleotide sequence ID" value="NZ_CABIWZ010000021.1"/>
</dbReference>
<dbReference type="AlphaFoldDB" id="A0A174BTQ9"/>
<reference evidence="9 10" key="1">
    <citation type="submission" date="2015-09" db="EMBL/GenBank/DDBJ databases">
        <authorList>
            <consortium name="Pathogen Informatics"/>
        </authorList>
    </citation>
    <scope>NUCLEOTIDE SEQUENCE [LARGE SCALE GENOMIC DNA]</scope>
    <source>
        <strain evidence="9 10">2789STDY5608828</strain>
    </source>
</reference>
<keyword evidence="10" id="KW-1185">Reference proteome</keyword>
<evidence type="ECO:0000256" key="4">
    <source>
        <dbReference type="ARBA" id="ARBA00022801"/>
    </source>
</evidence>
<dbReference type="Pfam" id="PF01368">
    <property type="entry name" value="DHH"/>
    <property type="match status" value="1"/>
</dbReference>
<dbReference type="GO" id="GO:0003676">
    <property type="term" value="F:nucleic acid binding"/>
    <property type="evidence" value="ECO:0007669"/>
    <property type="project" value="InterPro"/>
</dbReference>
<evidence type="ECO:0000259" key="6">
    <source>
        <dbReference type="Pfam" id="PF01368"/>
    </source>
</evidence>